<proteinExistence type="predicted"/>
<evidence type="ECO:0000313" key="2">
    <source>
        <dbReference type="Proteomes" id="UP000719766"/>
    </source>
</evidence>
<keyword evidence="2" id="KW-1185">Reference proteome</keyword>
<name>A0A9P7DL36_9AGAM</name>
<protein>
    <submittedName>
        <fullName evidence="1">Uncharacterized protein</fullName>
    </submittedName>
</protein>
<comment type="caution">
    <text evidence="1">The sequence shown here is derived from an EMBL/GenBank/DDBJ whole genome shotgun (WGS) entry which is preliminary data.</text>
</comment>
<dbReference type="RefSeq" id="XP_041162586.1">
    <property type="nucleotide sequence ID" value="XM_041299938.1"/>
</dbReference>
<dbReference type="GeneID" id="64593702"/>
<dbReference type="EMBL" id="JABBWE010000016">
    <property type="protein sequence ID" value="KAG1797476.1"/>
    <property type="molecule type" value="Genomic_DNA"/>
</dbReference>
<dbReference type="Proteomes" id="UP000719766">
    <property type="component" value="Unassembled WGS sequence"/>
</dbReference>
<evidence type="ECO:0000313" key="1">
    <source>
        <dbReference type="EMBL" id="KAG1797476.1"/>
    </source>
</evidence>
<gene>
    <name evidence="1" type="ORF">HD556DRAFT_1306608</name>
</gene>
<reference evidence="1" key="1">
    <citation type="journal article" date="2020" name="New Phytol.">
        <title>Comparative genomics reveals dynamic genome evolution in host specialist ectomycorrhizal fungi.</title>
        <authorList>
            <person name="Lofgren L.A."/>
            <person name="Nguyen N.H."/>
            <person name="Vilgalys R."/>
            <person name="Ruytinx J."/>
            <person name="Liao H.L."/>
            <person name="Branco S."/>
            <person name="Kuo A."/>
            <person name="LaButti K."/>
            <person name="Lipzen A."/>
            <person name="Andreopoulos W."/>
            <person name="Pangilinan J."/>
            <person name="Riley R."/>
            <person name="Hundley H."/>
            <person name="Na H."/>
            <person name="Barry K."/>
            <person name="Grigoriev I.V."/>
            <person name="Stajich J.E."/>
            <person name="Kennedy P.G."/>
        </authorList>
    </citation>
    <scope>NUCLEOTIDE SEQUENCE</scope>
    <source>
        <strain evidence="1">S12</strain>
    </source>
</reference>
<dbReference type="AlphaFoldDB" id="A0A9P7DL36"/>
<sequence>MCVICFEELSTPLALIQQDVKHLIFDILDPRLLCTAFSLREYYLFFKRTGSNRSSPHTYRRMHRKWNRFQMGFKRGMKAGRHLLVLANQIKLRCANNFFLFVVVTEMSIAVVHGRDSSVVTSLTSQTIMSEPALAGALATLELSTAPQTQLEAQ</sequence>
<organism evidence="1 2">
    <name type="scientific">Suillus plorans</name>
    <dbReference type="NCBI Taxonomy" id="116603"/>
    <lineage>
        <taxon>Eukaryota</taxon>
        <taxon>Fungi</taxon>
        <taxon>Dikarya</taxon>
        <taxon>Basidiomycota</taxon>
        <taxon>Agaricomycotina</taxon>
        <taxon>Agaricomycetes</taxon>
        <taxon>Agaricomycetidae</taxon>
        <taxon>Boletales</taxon>
        <taxon>Suillineae</taxon>
        <taxon>Suillaceae</taxon>
        <taxon>Suillus</taxon>
    </lineage>
</organism>
<accession>A0A9P7DL36</accession>